<evidence type="ECO:0000259" key="4">
    <source>
        <dbReference type="PROSITE" id="PS01124"/>
    </source>
</evidence>
<keyword evidence="3" id="KW-0804">Transcription</keyword>
<dbReference type="PANTHER" id="PTHR46796:SF6">
    <property type="entry name" value="ARAC SUBFAMILY"/>
    <property type="match status" value="1"/>
</dbReference>
<keyword evidence="1" id="KW-0805">Transcription regulation</keyword>
<dbReference type="InterPro" id="IPR009057">
    <property type="entry name" value="Homeodomain-like_sf"/>
</dbReference>
<dbReference type="Gene3D" id="1.10.10.60">
    <property type="entry name" value="Homeodomain-like"/>
    <property type="match status" value="1"/>
</dbReference>
<keyword evidence="6" id="KW-1185">Reference proteome</keyword>
<name>A0ABW7YIJ6_STRCE</name>
<evidence type="ECO:0000256" key="2">
    <source>
        <dbReference type="ARBA" id="ARBA00023125"/>
    </source>
</evidence>
<evidence type="ECO:0000256" key="1">
    <source>
        <dbReference type="ARBA" id="ARBA00023015"/>
    </source>
</evidence>
<dbReference type="InterPro" id="IPR018060">
    <property type="entry name" value="HTH_AraC"/>
</dbReference>
<dbReference type="InterPro" id="IPR050204">
    <property type="entry name" value="AraC_XylS_family_regulators"/>
</dbReference>
<dbReference type="SMART" id="SM00342">
    <property type="entry name" value="HTH_ARAC"/>
    <property type="match status" value="1"/>
</dbReference>
<accession>A0ABW7YIJ6</accession>
<dbReference type="EMBL" id="JBITDC010000049">
    <property type="protein sequence ID" value="MFI5682229.1"/>
    <property type="molecule type" value="Genomic_DNA"/>
</dbReference>
<reference evidence="5 6" key="1">
    <citation type="submission" date="2024-10" db="EMBL/GenBank/DDBJ databases">
        <title>The Natural Products Discovery Center: Release of the First 8490 Sequenced Strains for Exploring Actinobacteria Biosynthetic Diversity.</title>
        <authorList>
            <person name="Kalkreuter E."/>
            <person name="Kautsar S.A."/>
            <person name="Yang D."/>
            <person name="Bader C.D."/>
            <person name="Teijaro C.N."/>
            <person name="Fluegel L."/>
            <person name="Davis C.M."/>
            <person name="Simpson J.R."/>
            <person name="Lauterbach L."/>
            <person name="Steele A.D."/>
            <person name="Gui C."/>
            <person name="Meng S."/>
            <person name="Li G."/>
            <person name="Viehrig K."/>
            <person name="Ye F."/>
            <person name="Su P."/>
            <person name="Kiefer A.F."/>
            <person name="Nichols A."/>
            <person name="Cepeda A.J."/>
            <person name="Yan W."/>
            <person name="Fan B."/>
            <person name="Jiang Y."/>
            <person name="Adhikari A."/>
            <person name="Zheng C.-J."/>
            <person name="Schuster L."/>
            <person name="Cowan T.M."/>
            <person name="Smanski M.J."/>
            <person name="Chevrette M.G."/>
            <person name="De Carvalho L.P.S."/>
            <person name="Shen B."/>
        </authorList>
    </citation>
    <scope>NUCLEOTIDE SEQUENCE [LARGE SCALE GENOMIC DNA]</scope>
    <source>
        <strain evidence="5 6">NPDC051599</strain>
    </source>
</reference>
<dbReference type="SUPFAM" id="SSF46689">
    <property type="entry name" value="Homeodomain-like"/>
    <property type="match status" value="1"/>
</dbReference>
<keyword evidence="2" id="KW-0238">DNA-binding</keyword>
<dbReference type="Proteomes" id="UP001612415">
    <property type="component" value="Unassembled WGS sequence"/>
</dbReference>
<sequence>MISGGTSYDNLRGAFSLDSTAPEVAVGAYRSFEREWSLQFGNDFRLPVFSDATTAHFRVKSRGARIDNVVMTDLYGASAVRTGRTLRSDGDQVRMYVVQRGAWTLSGTRSTGERVVRAGQFMLQNFDSPPHFSVAPHTAARMFFLPSAILKPLVGRRTISGPVDCAEIRLLLAHVNMTYELIAKLGPSGIHAARDAMIELVKAVALRRFDDAEPLLAPVLAQAAKEYVDRHLAERELSSAAVARELNVSVRTLQRSFAVVGESVTDYIRRRRLEEARLALSVPSPQLSVSKLAAYWHFADSSHFIRAFKKSYGQTPTEYARSANELVHDKR</sequence>
<comment type="caution">
    <text evidence="5">The sequence shown here is derived from an EMBL/GenBank/DDBJ whole genome shotgun (WGS) entry which is preliminary data.</text>
</comment>
<dbReference type="PANTHER" id="PTHR46796">
    <property type="entry name" value="HTH-TYPE TRANSCRIPTIONAL ACTIVATOR RHAS-RELATED"/>
    <property type="match status" value="1"/>
</dbReference>
<evidence type="ECO:0000313" key="5">
    <source>
        <dbReference type="EMBL" id="MFI5682229.1"/>
    </source>
</evidence>
<dbReference type="Pfam" id="PF12833">
    <property type="entry name" value="HTH_18"/>
    <property type="match status" value="1"/>
</dbReference>
<evidence type="ECO:0000256" key="3">
    <source>
        <dbReference type="ARBA" id="ARBA00023163"/>
    </source>
</evidence>
<dbReference type="RefSeq" id="WP_398663528.1">
    <property type="nucleotide sequence ID" value="NZ_JBITDC010000049.1"/>
</dbReference>
<proteinExistence type="predicted"/>
<protein>
    <submittedName>
        <fullName evidence="5">Helix-turn-helix domain-containing protein</fullName>
    </submittedName>
</protein>
<evidence type="ECO:0000313" key="6">
    <source>
        <dbReference type="Proteomes" id="UP001612415"/>
    </source>
</evidence>
<gene>
    <name evidence="5" type="ORF">ACIA8P_48225</name>
</gene>
<dbReference type="PROSITE" id="PS01124">
    <property type="entry name" value="HTH_ARAC_FAMILY_2"/>
    <property type="match status" value="1"/>
</dbReference>
<feature type="domain" description="HTH araC/xylS-type" evidence="4">
    <location>
        <begin position="222"/>
        <end position="322"/>
    </location>
</feature>
<organism evidence="5 6">
    <name type="scientific">Streptomyces cellulosae</name>
    <dbReference type="NCBI Taxonomy" id="1968"/>
    <lineage>
        <taxon>Bacteria</taxon>
        <taxon>Bacillati</taxon>
        <taxon>Actinomycetota</taxon>
        <taxon>Actinomycetes</taxon>
        <taxon>Kitasatosporales</taxon>
        <taxon>Streptomycetaceae</taxon>
        <taxon>Streptomyces</taxon>
    </lineage>
</organism>